<dbReference type="InterPro" id="IPR002872">
    <property type="entry name" value="Proline_DH_dom"/>
</dbReference>
<dbReference type="STRING" id="1016849.A0A0D1Z054"/>
<reference evidence="7 8" key="1">
    <citation type="submission" date="2015-01" db="EMBL/GenBank/DDBJ databases">
        <title>The Genome Sequence of Exophiala sideris CBS121828.</title>
        <authorList>
            <consortium name="The Broad Institute Genomics Platform"/>
            <person name="Cuomo C."/>
            <person name="de Hoog S."/>
            <person name="Gorbushina A."/>
            <person name="Stielow B."/>
            <person name="Teixiera M."/>
            <person name="Abouelleil A."/>
            <person name="Chapman S.B."/>
            <person name="Priest M."/>
            <person name="Young S.K."/>
            <person name="Wortman J."/>
            <person name="Nusbaum C."/>
            <person name="Birren B."/>
        </authorList>
    </citation>
    <scope>NUCLEOTIDE SEQUENCE [LARGE SCALE GENOMIC DNA]</scope>
    <source>
        <strain evidence="7 8">CBS 121828</strain>
    </source>
</reference>
<evidence type="ECO:0000256" key="5">
    <source>
        <dbReference type="RuleBase" id="RU364054"/>
    </source>
</evidence>
<dbReference type="GO" id="GO:0005739">
    <property type="term" value="C:mitochondrion"/>
    <property type="evidence" value="ECO:0007669"/>
    <property type="project" value="TreeGrafter"/>
</dbReference>
<gene>
    <name evidence="7" type="ORF">PV11_02749</name>
</gene>
<dbReference type="AlphaFoldDB" id="A0A0D1Z054"/>
<keyword evidence="4 5" id="KW-0642">Proline metabolism</keyword>
<dbReference type="EC" id="1.5.5.2" evidence="2 5"/>
<dbReference type="InterPro" id="IPR015659">
    <property type="entry name" value="Proline_oxidase"/>
</dbReference>
<dbReference type="PANTHER" id="PTHR13914">
    <property type="entry name" value="PROLINE OXIDASE"/>
    <property type="match status" value="1"/>
</dbReference>
<accession>A0A0D1Z054</accession>
<comment type="catalytic activity">
    <reaction evidence="5">
        <text>L-proline + a quinone = (S)-1-pyrroline-5-carboxylate + a quinol + H(+)</text>
        <dbReference type="Rhea" id="RHEA:23784"/>
        <dbReference type="ChEBI" id="CHEBI:15378"/>
        <dbReference type="ChEBI" id="CHEBI:17388"/>
        <dbReference type="ChEBI" id="CHEBI:24646"/>
        <dbReference type="ChEBI" id="CHEBI:60039"/>
        <dbReference type="ChEBI" id="CHEBI:132124"/>
        <dbReference type="EC" id="1.5.5.2"/>
    </reaction>
</comment>
<dbReference type="PANTHER" id="PTHR13914:SF34">
    <property type="entry name" value="PROLINE DEHYDROGENASE"/>
    <property type="match status" value="1"/>
</dbReference>
<dbReference type="GO" id="GO:0010133">
    <property type="term" value="P:L-proline catabolic process to L-glutamate"/>
    <property type="evidence" value="ECO:0007669"/>
    <property type="project" value="TreeGrafter"/>
</dbReference>
<dbReference type="Pfam" id="PF01619">
    <property type="entry name" value="Pro_dh"/>
    <property type="match status" value="1"/>
</dbReference>
<comment type="similarity">
    <text evidence="1 5">Belongs to the proline oxidase family.</text>
</comment>
<name>A0A0D1Z054_9EURO</name>
<dbReference type="Proteomes" id="UP000053599">
    <property type="component" value="Unassembled WGS sequence"/>
</dbReference>
<dbReference type="InterPro" id="IPR029041">
    <property type="entry name" value="FAD-linked_oxidoreductase-like"/>
</dbReference>
<comment type="cofactor">
    <cofactor evidence="5">
        <name>FAD</name>
        <dbReference type="ChEBI" id="CHEBI:57692"/>
    </cofactor>
</comment>
<evidence type="ECO:0000259" key="6">
    <source>
        <dbReference type="Pfam" id="PF01619"/>
    </source>
</evidence>
<evidence type="ECO:0000256" key="3">
    <source>
        <dbReference type="ARBA" id="ARBA00023002"/>
    </source>
</evidence>
<dbReference type="OrthoDB" id="5464at2759"/>
<dbReference type="SUPFAM" id="SSF51730">
    <property type="entry name" value="FAD-linked oxidoreductase"/>
    <property type="match status" value="1"/>
</dbReference>
<comment type="function">
    <text evidence="5">Converts proline to delta-1-pyrroline-5-carboxylate.</text>
</comment>
<dbReference type="GO" id="GO:0071949">
    <property type="term" value="F:FAD binding"/>
    <property type="evidence" value="ECO:0007669"/>
    <property type="project" value="TreeGrafter"/>
</dbReference>
<evidence type="ECO:0000256" key="2">
    <source>
        <dbReference type="ARBA" id="ARBA00012695"/>
    </source>
</evidence>
<feature type="domain" description="Proline dehydrogenase" evidence="6">
    <location>
        <begin position="205"/>
        <end position="459"/>
    </location>
</feature>
<evidence type="ECO:0000256" key="4">
    <source>
        <dbReference type="ARBA" id="ARBA00023062"/>
    </source>
</evidence>
<proteinExistence type="inferred from homology"/>
<evidence type="ECO:0000313" key="7">
    <source>
        <dbReference type="EMBL" id="KIV87184.1"/>
    </source>
</evidence>
<keyword evidence="5" id="KW-0274">FAD</keyword>
<organism evidence="7 8">
    <name type="scientific">Exophiala sideris</name>
    <dbReference type="NCBI Taxonomy" id="1016849"/>
    <lineage>
        <taxon>Eukaryota</taxon>
        <taxon>Fungi</taxon>
        <taxon>Dikarya</taxon>
        <taxon>Ascomycota</taxon>
        <taxon>Pezizomycotina</taxon>
        <taxon>Eurotiomycetes</taxon>
        <taxon>Chaetothyriomycetidae</taxon>
        <taxon>Chaetothyriales</taxon>
        <taxon>Herpotrichiellaceae</taxon>
        <taxon>Exophiala</taxon>
    </lineage>
</organism>
<dbReference type="EMBL" id="KN846951">
    <property type="protein sequence ID" value="KIV87184.1"/>
    <property type="molecule type" value="Genomic_DNA"/>
</dbReference>
<dbReference type="Gene3D" id="3.20.20.220">
    <property type="match status" value="1"/>
</dbReference>
<keyword evidence="5" id="KW-0285">Flavoprotein</keyword>
<dbReference type="GO" id="GO:0004657">
    <property type="term" value="F:proline dehydrogenase activity"/>
    <property type="evidence" value="ECO:0007669"/>
    <property type="project" value="UniProtKB-EC"/>
</dbReference>
<dbReference type="HOGENOM" id="CLU_018202_0_1_1"/>
<protein>
    <recommendedName>
        <fullName evidence="2 5">Proline dehydrogenase</fullName>
        <ecNumber evidence="2 5">1.5.5.2</ecNumber>
    </recommendedName>
</protein>
<evidence type="ECO:0000256" key="1">
    <source>
        <dbReference type="ARBA" id="ARBA00005869"/>
    </source>
</evidence>
<keyword evidence="3 5" id="KW-0560">Oxidoreductase</keyword>
<sequence length="487" mass="55020">MATSIKNTALRARLQNYRLCRTNRNPSRFKFSTSRYRLLDGGVATQTSSTTPTQQLTTPAPALARLSTSSILRTLLLSTFFTSPWLFRPGFAVFHKIANSSSALLNPDRNPVLRAIIHPLVYKQFCAGRNRAEIEQTSAQIRHLGFAGVVLCYGKEVQVTGDNDTMVGSDASYPGTLKVEIDQWKHGNLDTLDMSGQGDWLGIKYTGAGYHITKALMQDEEAPSEFVQAMEEISECASSKGCRIWIDSEQQVLQATIDRWTIDLMRRYNRPEKQALIYNTVQAYLKSSREKVQHQLRLAEEEGWRLGVKLVRGAYISNDIRERIHNTKADTDRSYDSIVEDLLRGNFSTRTGQQTTSLDLILAGHNSATIRKATQLATGLAAQSRLRAIPEFAQLQGMADDIGCEIVQIAEDSKNRGLLREAAYIPRVYKCLTWGSLQECMQYLTRRLVENRGAADRMRGGAAEFRKELYRRMLHPWRKQVMNTPRS</sequence>
<evidence type="ECO:0000313" key="8">
    <source>
        <dbReference type="Proteomes" id="UP000053599"/>
    </source>
</evidence>